<dbReference type="GO" id="GO:0071013">
    <property type="term" value="C:catalytic step 2 spliceosome"/>
    <property type="evidence" value="ECO:0007669"/>
    <property type="project" value="TreeGrafter"/>
</dbReference>
<feature type="compositionally biased region" description="Basic and acidic residues" evidence="6">
    <location>
        <begin position="168"/>
        <end position="187"/>
    </location>
</feature>
<reference evidence="8" key="1">
    <citation type="submission" date="2016-03" db="EMBL/GenBank/DDBJ databases">
        <authorList>
            <person name="Devillers Hugo."/>
        </authorList>
    </citation>
    <scope>NUCLEOTIDE SEQUENCE [LARGE SCALE GENOMIC DNA]</scope>
</reference>
<gene>
    <name evidence="7" type="ORF">LANO_0H05248G</name>
</gene>
<accession>A0A1G4KLG9</accession>
<sequence length="206" mass="24098">MTTSHRPQLEARNGAKESYVPTSIQHARLLPGHTKMKYRKRKLDGIADASIDGKRRKPQQPSTITDNLRNEASHELEASLREESGSEGDDDDDDDEEEEDEGKSDYEDEDEEEEDQEALLEELHKIRQERMVQKLKEEREKQEEEGELNTPVELPTVRKSWRSQTVLGREKSNKNTELTSKDPKDDYTNDMTKSKFHHDFLRKYVR</sequence>
<evidence type="ECO:0000256" key="5">
    <source>
        <dbReference type="ARBA" id="ARBA00023187"/>
    </source>
</evidence>
<evidence type="ECO:0000313" key="7">
    <source>
        <dbReference type="EMBL" id="SCV05336.1"/>
    </source>
</evidence>
<evidence type="ECO:0000256" key="6">
    <source>
        <dbReference type="SAM" id="MobiDB-lite"/>
    </source>
</evidence>
<dbReference type="GO" id="GO:0045292">
    <property type="term" value="P:mRNA cis splicing, via spliceosome"/>
    <property type="evidence" value="ECO:0007669"/>
    <property type="project" value="TreeGrafter"/>
</dbReference>
<evidence type="ECO:0000313" key="8">
    <source>
        <dbReference type="Proteomes" id="UP000189911"/>
    </source>
</evidence>
<keyword evidence="8" id="KW-1185">Reference proteome</keyword>
<keyword evidence="4" id="KW-0507">mRNA processing</keyword>
<dbReference type="Pfam" id="PF04889">
    <property type="entry name" value="Cwf_Cwc_15"/>
    <property type="match status" value="2"/>
</dbReference>
<dbReference type="AlphaFoldDB" id="A0A1G4KLG9"/>
<comment type="function">
    <text evidence="1">Involved in pre-mRNA splicing.</text>
</comment>
<keyword evidence="5" id="KW-0508">mRNA splicing</keyword>
<comment type="similarity">
    <text evidence="2">Belongs to the CWC15 family.</text>
</comment>
<dbReference type="InterPro" id="IPR006973">
    <property type="entry name" value="Cwf_Cwc_15"/>
</dbReference>
<feature type="compositionally biased region" description="Basic and acidic residues" evidence="6">
    <location>
        <begin position="197"/>
        <end position="206"/>
    </location>
</feature>
<dbReference type="GO" id="GO:0003723">
    <property type="term" value="F:RNA binding"/>
    <property type="evidence" value="ECO:0007669"/>
    <property type="project" value="TreeGrafter"/>
</dbReference>
<evidence type="ECO:0000256" key="1">
    <source>
        <dbReference type="ARBA" id="ARBA00003777"/>
    </source>
</evidence>
<dbReference type="Proteomes" id="UP000189911">
    <property type="component" value="Chromosome H"/>
</dbReference>
<feature type="compositionally biased region" description="Basic and acidic residues" evidence="6">
    <location>
        <begin position="68"/>
        <end position="84"/>
    </location>
</feature>
<feature type="compositionally biased region" description="Acidic residues" evidence="6">
    <location>
        <begin position="85"/>
        <end position="120"/>
    </location>
</feature>
<dbReference type="PANTHER" id="PTHR12718:SF2">
    <property type="entry name" value="SPLICEOSOME-ASSOCIATED PROTEIN CWC15 HOMOLOG"/>
    <property type="match status" value="1"/>
</dbReference>
<dbReference type="EMBL" id="LT598447">
    <property type="protein sequence ID" value="SCV05336.1"/>
    <property type="molecule type" value="Genomic_DNA"/>
</dbReference>
<feature type="compositionally biased region" description="Basic and acidic residues" evidence="6">
    <location>
        <begin position="121"/>
        <end position="142"/>
    </location>
</feature>
<name>A0A1G4KLG9_9SACH</name>
<dbReference type="PANTHER" id="PTHR12718">
    <property type="entry name" value="CELL CYCLE CONTROL PROTEIN CWF15"/>
    <property type="match status" value="1"/>
</dbReference>
<feature type="region of interest" description="Disordered" evidence="6">
    <location>
        <begin position="1"/>
        <end position="206"/>
    </location>
</feature>
<evidence type="ECO:0000256" key="4">
    <source>
        <dbReference type="ARBA" id="ARBA00022664"/>
    </source>
</evidence>
<protein>
    <recommendedName>
        <fullName evidence="3">Pre-mRNA-splicing factor CWC15</fullName>
    </recommendedName>
</protein>
<dbReference type="OrthoDB" id="30179at2759"/>
<proteinExistence type="inferred from homology"/>
<evidence type="ECO:0000256" key="2">
    <source>
        <dbReference type="ARBA" id="ARBA00006644"/>
    </source>
</evidence>
<organism evidence="7 8">
    <name type="scientific">Lachancea nothofagi CBS 11611</name>
    <dbReference type="NCBI Taxonomy" id="1266666"/>
    <lineage>
        <taxon>Eukaryota</taxon>
        <taxon>Fungi</taxon>
        <taxon>Dikarya</taxon>
        <taxon>Ascomycota</taxon>
        <taxon>Saccharomycotina</taxon>
        <taxon>Saccharomycetes</taxon>
        <taxon>Saccharomycetales</taxon>
        <taxon>Saccharomycetaceae</taxon>
        <taxon>Lachancea</taxon>
    </lineage>
</organism>
<evidence type="ECO:0000256" key="3">
    <source>
        <dbReference type="ARBA" id="ARBA00020693"/>
    </source>
</evidence>